<feature type="domain" description="Glycosyltransferase 2-like" evidence="4">
    <location>
        <begin position="63"/>
        <end position="182"/>
    </location>
</feature>
<dbReference type="GO" id="GO:0016757">
    <property type="term" value="F:glycosyltransferase activity"/>
    <property type="evidence" value="ECO:0007669"/>
    <property type="project" value="UniProtKB-KW"/>
</dbReference>
<protein>
    <recommendedName>
        <fullName evidence="4">Glycosyltransferase 2-like domain-containing protein</fullName>
    </recommendedName>
</protein>
<dbReference type="AlphaFoldDB" id="A0A0F9UN21"/>
<keyword evidence="2" id="KW-0328">Glycosyltransferase</keyword>
<accession>A0A0F9UN21</accession>
<evidence type="ECO:0000256" key="2">
    <source>
        <dbReference type="ARBA" id="ARBA00022676"/>
    </source>
</evidence>
<name>A0A0F9UN21_9ZZZZ</name>
<evidence type="ECO:0000256" key="1">
    <source>
        <dbReference type="ARBA" id="ARBA00006739"/>
    </source>
</evidence>
<reference evidence="5" key="1">
    <citation type="journal article" date="2015" name="Nature">
        <title>Complex archaea that bridge the gap between prokaryotes and eukaryotes.</title>
        <authorList>
            <person name="Spang A."/>
            <person name="Saw J.H."/>
            <person name="Jorgensen S.L."/>
            <person name="Zaremba-Niedzwiedzka K."/>
            <person name="Martijn J."/>
            <person name="Lind A.E."/>
            <person name="van Eijk R."/>
            <person name="Schleper C."/>
            <person name="Guy L."/>
            <person name="Ettema T.J."/>
        </authorList>
    </citation>
    <scope>NUCLEOTIDE SEQUENCE</scope>
</reference>
<evidence type="ECO:0000259" key="4">
    <source>
        <dbReference type="Pfam" id="PF13632"/>
    </source>
</evidence>
<evidence type="ECO:0000313" key="5">
    <source>
        <dbReference type="EMBL" id="KKN88897.1"/>
    </source>
</evidence>
<organism evidence="5">
    <name type="scientific">marine sediment metagenome</name>
    <dbReference type="NCBI Taxonomy" id="412755"/>
    <lineage>
        <taxon>unclassified sequences</taxon>
        <taxon>metagenomes</taxon>
        <taxon>ecological metagenomes</taxon>
    </lineage>
</organism>
<dbReference type="Pfam" id="PF13632">
    <property type="entry name" value="Glyco_trans_2_3"/>
    <property type="match status" value="1"/>
</dbReference>
<proteinExistence type="inferred from homology"/>
<comment type="caution">
    <text evidence="5">The sequence shown here is derived from an EMBL/GenBank/DDBJ whole genome shotgun (WGS) entry which is preliminary data.</text>
</comment>
<dbReference type="Gene3D" id="3.90.550.10">
    <property type="entry name" value="Spore Coat Polysaccharide Biosynthesis Protein SpsA, Chain A"/>
    <property type="match status" value="1"/>
</dbReference>
<gene>
    <name evidence="5" type="ORF">LCGC14_0245040</name>
</gene>
<dbReference type="PANTHER" id="PTHR43179:SF12">
    <property type="entry name" value="GALACTOFURANOSYLTRANSFERASE GLFT2"/>
    <property type="match status" value="1"/>
</dbReference>
<dbReference type="PANTHER" id="PTHR43179">
    <property type="entry name" value="RHAMNOSYLTRANSFERASE WBBL"/>
    <property type="match status" value="1"/>
</dbReference>
<keyword evidence="3" id="KW-0808">Transferase</keyword>
<evidence type="ECO:0000256" key="3">
    <source>
        <dbReference type="ARBA" id="ARBA00022679"/>
    </source>
</evidence>
<dbReference type="InterPro" id="IPR029044">
    <property type="entry name" value="Nucleotide-diphossugar_trans"/>
</dbReference>
<dbReference type="EMBL" id="LAZR01000125">
    <property type="protein sequence ID" value="KKN88897.1"/>
    <property type="molecule type" value="Genomic_DNA"/>
</dbReference>
<dbReference type="InterPro" id="IPR001173">
    <property type="entry name" value="Glyco_trans_2-like"/>
</dbReference>
<dbReference type="SUPFAM" id="SSF53448">
    <property type="entry name" value="Nucleotide-diphospho-sugar transferases"/>
    <property type="match status" value="1"/>
</dbReference>
<sequence>MAKCEIIIVKYGLPELEAECVSSVEEHTQDVEYVLTAHDNYEADEGLSKVWNDLIRASDAEYICLLNNDTRVEAAWLSRLLECFEEDDKLGAVGPMTNKSTGPQGNCRKFQTKHKRLMVVKYPLVGFCIVFPKSVWEEIGGFDEEFELYGEDSDFCMEVQEHGYTTAIRTDVFIFHHGMSSTPIAEARGKDILALKKKAKELFISKWHTPERMAVAQAAIAKKTQTGSAAQANRAANADRAKQVAKAIQRSAAQKRADAKFNALKAAMAPPGTGGNK</sequence>
<comment type="similarity">
    <text evidence="1">Belongs to the glycosyltransferase 2 family.</text>
</comment>